<dbReference type="PROSITE" id="PS00211">
    <property type="entry name" value="ABC_TRANSPORTER_1"/>
    <property type="match status" value="1"/>
</dbReference>
<name>A0A6M7U0T6_RHILI</name>
<dbReference type="AlphaFoldDB" id="A0A6M7U0T6"/>
<dbReference type="PANTHER" id="PTHR43820:SF4">
    <property type="entry name" value="HIGH-AFFINITY BRANCHED-CHAIN AMINO ACID TRANSPORT ATP-BINDING PROTEIN LIVF"/>
    <property type="match status" value="1"/>
</dbReference>
<dbReference type="Proteomes" id="UP000093737">
    <property type="component" value="Unassembled WGS sequence"/>
</dbReference>
<reference evidence="6 7" key="1">
    <citation type="submission" date="2016-05" db="EMBL/GenBank/DDBJ databases">
        <authorList>
            <person name="Ramsay J.P."/>
        </authorList>
    </citation>
    <scope>NUCLEOTIDE SEQUENCE [LARGE SCALE GENOMIC DNA]</scope>
    <source>
        <strain evidence="6 7">NZP2042</strain>
    </source>
</reference>
<comment type="similarity">
    <text evidence="1">Belongs to the ABC transporter superfamily.</text>
</comment>
<dbReference type="GO" id="GO:0015807">
    <property type="term" value="P:L-amino acid transport"/>
    <property type="evidence" value="ECO:0007669"/>
    <property type="project" value="TreeGrafter"/>
</dbReference>
<gene>
    <name evidence="6" type="ORF">A8145_23520</name>
</gene>
<sequence>MNPILTVEGVTAGYGRVTVLHDISLEAGRFGNVGLFGPNGHGKTTLLRAISGLLQPKSGRILFDGQDIAGRSARAIVGTGLIHVPQGNRLFPDLSIADCMALGAYSSRARPHEAENREKVVKLFPKLAERWRQRVRTLSGGERQMVSIGTALMSHPRLLILDEPTLGLAPKIKDELCASVMDISRGGVPLIVVEQDIEFLLELTQQLYLVNHGAVATEIKPGESLDHGEIMSMYFGH</sequence>
<dbReference type="PANTHER" id="PTHR43820">
    <property type="entry name" value="HIGH-AFFINITY BRANCHED-CHAIN AMINO ACID TRANSPORT ATP-BINDING PROTEIN LIVF"/>
    <property type="match status" value="1"/>
</dbReference>
<comment type="caution">
    <text evidence="6">The sequence shown here is derived from an EMBL/GenBank/DDBJ whole genome shotgun (WGS) entry which is preliminary data.</text>
</comment>
<dbReference type="SUPFAM" id="SSF52540">
    <property type="entry name" value="P-loop containing nucleoside triphosphate hydrolases"/>
    <property type="match status" value="1"/>
</dbReference>
<dbReference type="InterPro" id="IPR052156">
    <property type="entry name" value="BCAA_Transport_ATP-bd_LivF"/>
</dbReference>
<dbReference type="GO" id="GO:0015658">
    <property type="term" value="F:branched-chain amino acid transmembrane transporter activity"/>
    <property type="evidence" value="ECO:0007669"/>
    <property type="project" value="TreeGrafter"/>
</dbReference>
<dbReference type="RefSeq" id="WP_056566014.1">
    <property type="nucleotide sequence ID" value="NZ_CP033334.1"/>
</dbReference>
<keyword evidence="4 6" id="KW-0067">ATP-binding</keyword>
<dbReference type="GO" id="GO:0016887">
    <property type="term" value="F:ATP hydrolysis activity"/>
    <property type="evidence" value="ECO:0007669"/>
    <property type="project" value="InterPro"/>
</dbReference>
<evidence type="ECO:0000256" key="4">
    <source>
        <dbReference type="ARBA" id="ARBA00022840"/>
    </source>
</evidence>
<evidence type="ECO:0000256" key="1">
    <source>
        <dbReference type="ARBA" id="ARBA00005417"/>
    </source>
</evidence>
<evidence type="ECO:0000313" key="6">
    <source>
        <dbReference type="EMBL" id="OBQ60884.1"/>
    </source>
</evidence>
<dbReference type="InterPro" id="IPR027417">
    <property type="entry name" value="P-loop_NTPase"/>
</dbReference>
<evidence type="ECO:0000313" key="7">
    <source>
        <dbReference type="Proteomes" id="UP000093737"/>
    </source>
</evidence>
<dbReference type="InterPro" id="IPR003593">
    <property type="entry name" value="AAA+_ATPase"/>
</dbReference>
<organism evidence="6 7">
    <name type="scientific">Rhizobium loti</name>
    <name type="common">Mesorhizobium loti</name>
    <dbReference type="NCBI Taxonomy" id="381"/>
    <lineage>
        <taxon>Bacteria</taxon>
        <taxon>Pseudomonadati</taxon>
        <taxon>Pseudomonadota</taxon>
        <taxon>Alphaproteobacteria</taxon>
        <taxon>Hyphomicrobiales</taxon>
        <taxon>Phyllobacteriaceae</taxon>
        <taxon>Mesorhizobium</taxon>
    </lineage>
</organism>
<evidence type="ECO:0000256" key="3">
    <source>
        <dbReference type="ARBA" id="ARBA00022741"/>
    </source>
</evidence>
<evidence type="ECO:0000256" key="2">
    <source>
        <dbReference type="ARBA" id="ARBA00022448"/>
    </source>
</evidence>
<dbReference type="PROSITE" id="PS50893">
    <property type="entry name" value="ABC_TRANSPORTER_2"/>
    <property type="match status" value="1"/>
</dbReference>
<keyword evidence="3" id="KW-0547">Nucleotide-binding</keyword>
<keyword evidence="5" id="KW-0029">Amino-acid transport</keyword>
<keyword evidence="2" id="KW-0813">Transport</keyword>
<evidence type="ECO:0000256" key="5">
    <source>
        <dbReference type="ARBA" id="ARBA00022970"/>
    </source>
</evidence>
<dbReference type="GO" id="GO:0005524">
    <property type="term" value="F:ATP binding"/>
    <property type="evidence" value="ECO:0007669"/>
    <property type="project" value="UniProtKB-KW"/>
</dbReference>
<dbReference type="CDD" id="cd03224">
    <property type="entry name" value="ABC_TM1139_LivF_branched"/>
    <property type="match status" value="1"/>
</dbReference>
<dbReference type="Gene3D" id="3.40.50.300">
    <property type="entry name" value="P-loop containing nucleotide triphosphate hydrolases"/>
    <property type="match status" value="1"/>
</dbReference>
<protein>
    <submittedName>
        <fullName evidence="6">ABC transporter ATP-binding protein</fullName>
    </submittedName>
</protein>
<dbReference type="EMBL" id="LYTK01000021">
    <property type="protein sequence ID" value="OBQ60884.1"/>
    <property type="molecule type" value="Genomic_DNA"/>
</dbReference>
<dbReference type="InterPro" id="IPR017871">
    <property type="entry name" value="ABC_transporter-like_CS"/>
</dbReference>
<dbReference type="Pfam" id="PF00005">
    <property type="entry name" value="ABC_tran"/>
    <property type="match status" value="1"/>
</dbReference>
<accession>A0A6M7U0T6</accession>
<proteinExistence type="inferred from homology"/>
<dbReference type="SMART" id="SM00382">
    <property type="entry name" value="AAA"/>
    <property type="match status" value="1"/>
</dbReference>
<dbReference type="InterPro" id="IPR003439">
    <property type="entry name" value="ABC_transporter-like_ATP-bd"/>
</dbReference>